<dbReference type="GO" id="GO:0000155">
    <property type="term" value="F:phosphorelay sensor kinase activity"/>
    <property type="evidence" value="ECO:0007669"/>
    <property type="project" value="InterPro"/>
</dbReference>
<feature type="domain" description="Histidine kinase" evidence="5">
    <location>
        <begin position="32"/>
        <end position="255"/>
    </location>
</feature>
<dbReference type="AlphaFoldDB" id="A0A7W0CBE0"/>
<evidence type="ECO:0000256" key="4">
    <source>
        <dbReference type="PROSITE-ProRule" id="PRU00169"/>
    </source>
</evidence>
<dbReference type="InterPro" id="IPR001789">
    <property type="entry name" value="Sig_transdc_resp-reg_receiver"/>
</dbReference>
<name>A0A7W0CBE0_9BACT</name>
<dbReference type="InterPro" id="IPR036097">
    <property type="entry name" value="HisK_dim/P_sf"/>
</dbReference>
<dbReference type="RefSeq" id="WP_332309036.1">
    <property type="nucleotide sequence ID" value="NZ_JACDUS010000010.1"/>
</dbReference>
<dbReference type="Proteomes" id="UP000525298">
    <property type="component" value="Unassembled WGS sequence"/>
</dbReference>
<dbReference type="EC" id="2.7.13.3" evidence="2"/>
<dbReference type="Gene3D" id="1.10.287.130">
    <property type="match status" value="1"/>
</dbReference>
<dbReference type="SMART" id="SM00388">
    <property type="entry name" value="HisKA"/>
    <property type="match status" value="1"/>
</dbReference>
<evidence type="ECO:0000256" key="2">
    <source>
        <dbReference type="ARBA" id="ARBA00012438"/>
    </source>
</evidence>
<accession>A0A7W0CBE0</accession>
<evidence type="ECO:0000313" key="8">
    <source>
        <dbReference type="EMBL" id="MBA2882593.1"/>
    </source>
</evidence>
<evidence type="ECO:0000259" key="5">
    <source>
        <dbReference type="PROSITE" id="PS50109"/>
    </source>
</evidence>
<keyword evidence="8" id="KW-0808">Transferase</keyword>
<dbReference type="InterPro" id="IPR003661">
    <property type="entry name" value="HisK_dim/P_dom"/>
</dbReference>
<dbReference type="PROSITE" id="PS50109">
    <property type="entry name" value="HIS_KIN"/>
    <property type="match status" value="1"/>
</dbReference>
<dbReference type="PANTHER" id="PTHR43065:SF42">
    <property type="entry name" value="TWO-COMPONENT SENSOR PPRA"/>
    <property type="match status" value="1"/>
</dbReference>
<dbReference type="PROSITE" id="PS50113">
    <property type="entry name" value="PAC"/>
    <property type="match status" value="1"/>
</dbReference>
<dbReference type="Pfam" id="PF02518">
    <property type="entry name" value="HATPase_c"/>
    <property type="match status" value="1"/>
</dbReference>
<dbReference type="Pfam" id="PF00072">
    <property type="entry name" value="Response_reg"/>
    <property type="match status" value="1"/>
</dbReference>
<dbReference type="Gene3D" id="3.40.50.2300">
    <property type="match status" value="1"/>
</dbReference>
<evidence type="ECO:0000256" key="3">
    <source>
        <dbReference type="ARBA" id="ARBA00022553"/>
    </source>
</evidence>
<feature type="domain" description="PAC" evidence="7">
    <location>
        <begin position="1"/>
        <end position="19"/>
    </location>
</feature>
<evidence type="ECO:0000256" key="1">
    <source>
        <dbReference type="ARBA" id="ARBA00000085"/>
    </source>
</evidence>
<proteinExistence type="predicted"/>
<dbReference type="CDD" id="cd00082">
    <property type="entry name" value="HisKA"/>
    <property type="match status" value="1"/>
</dbReference>
<dbReference type="SMART" id="SM00448">
    <property type="entry name" value="REC"/>
    <property type="match status" value="1"/>
</dbReference>
<dbReference type="PROSITE" id="PS50110">
    <property type="entry name" value="RESPONSE_REGULATORY"/>
    <property type="match status" value="1"/>
</dbReference>
<evidence type="ECO:0000259" key="6">
    <source>
        <dbReference type="PROSITE" id="PS50110"/>
    </source>
</evidence>
<protein>
    <recommendedName>
        <fullName evidence="2">histidine kinase</fullName>
        <ecNumber evidence="2">2.7.13.3</ecNumber>
    </recommendedName>
</protein>
<dbReference type="SMART" id="SM00387">
    <property type="entry name" value="HATPase_c"/>
    <property type="match status" value="1"/>
</dbReference>
<comment type="catalytic activity">
    <reaction evidence="1">
        <text>ATP + protein L-histidine = ADP + protein N-phospho-L-histidine.</text>
        <dbReference type="EC" id="2.7.13.3"/>
    </reaction>
</comment>
<feature type="domain" description="Response regulatory" evidence="6">
    <location>
        <begin position="277"/>
        <end position="393"/>
    </location>
</feature>
<dbReference type="InterPro" id="IPR000700">
    <property type="entry name" value="PAS-assoc_C"/>
</dbReference>
<gene>
    <name evidence="8" type="ORF">HNR65_002945</name>
</gene>
<dbReference type="InterPro" id="IPR005467">
    <property type="entry name" value="His_kinase_dom"/>
</dbReference>
<sequence length="395" mass="43770">MVINQDVTEREKLQFQLNQAQKMESVGRLAGGVAHDFNNKLFIINGYAEMAMDMIDSSDPLHENLREIHTAGKKSADIVRQLLAFARKQTISPVLLDLNDTISSMLKMLQRLIGENIDLTWHPGKNLWAVKIDPSQVDQIMANLAVNARDAISDVGNLAIETKNTVIDKDYCRANPEASPGRYVMLAVSDDGCGMEKEVQDFLFEPFFTTKEIGKGTGLGLPTIYGIVKQNNGFLSVHSKPGEGATFKIYLPSHEAEQFFIRFAKESSREVPMGSATVLLVEDEQAILKMGMEMIRRLGYTVLTAQSPKDALRVAGEYNDKIDLLITDVVMPEMNGRDLSSRLRKNHPDLKTLYMSGYPANVIAGHGVLDEGVEFIQKPFSVKDIAVKVHGAIGD</sequence>
<organism evidence="8 9">
    <name type="scientific">Desulfosalsimonas propionicica</name>
    <dbReference type="NCBI Taxonomy" id="332175"/>
    <lineage>
        <taxon>Bacteria</taxon>
        <taxon>Pseudomonadati</taxon>
        <taxon>Thermodesulfobacteriota</taxon>
        <taxon>Desulfobacteria</taxon>
        <taxon>Desulfobacterales</taxon>
        <taxon>Desulfosalsimonadaceae</taxon>
        <taxon>Desulfosalsimonas</taxon>
    </lineage>
</organism>
<dbReference type="SUPFAM" id="SSF47384">
    <property type="entry name" value="Homodimeric domain of signal transducing histidine kinase"/>
    <property type="match status" value="1"/>
</dbReference>
<dbReference type="PANTHER" id="PTHR43065">
    <property type="entry name" value="SENSOR HISTIDINE KINASE"/>
    <property type="match status" value="1"/>
</dbReference>
<reference evidence="8 9" key="1">
    <citation type="submission" date="2020-07" db="EMBL/GenBank/DDBJ databases">
        <title>Genomic Encyclopedia of Type Strains, Phase IV (KMG-IV): sequencing the most valuable type-strain genomes for metagenomic binning, comparative biology and taxonomic classification.</title>
        <authorList>
            <person name="Goeker M."/>
        </authorList>
    </citation>
    <scope>NUCLEOTIDE SEQUENCE [LARGE SCALE GENOMIC DNA]</scope>
    <source>
        <strain evidence="8 9">DSM 17721</strain>
    </source>
</reference>
<dbReference type="SUPFAM" id="SSF55874">
    <property type="entry name" value="ATPase domain of HSP90 chaperone/DNA topoisomerase II/histidine kinase"/>
    <property type="match status" value="1"/>
</dbReference>
<dbReference type="Pfam" id="PF00512">
    <property type="entry name" value="HisKA"/>
    <property type="match status" value="1"/>
</dbReference>
<dbReference type="InterPro" id="IPR011006">
    <property type="entry name" value="CheY-like_superfamily"/>
</dbReference>
<dbReference type="InterPro" id="IPR004358">
    <property type="entry name" value="Sig_transdc_His_kin-like_C"/>
</dbReference>
<dbReference type="InterPro" id="IPR036890">
    <property type="entry name" value="HATPase_C_sf"/>
</dbReference>
<dbReference type="Gene3D" id="3.30.565.10">
    <property type="entry name" value="Histidine kinase-like ATPase, C-terminal domain"/>
    <property type="match status" value="1"/>
</dbReference>
<evidence type="ECO:0000313" key="9">
    <source>
        <dbReference type="Proteomes" id="UP000525298"/>
    </source>
</evidence>
<comment type="caution">
    <text evidence="8">The sequence shown here is derived from an EMBL/GenBank/DDBJ whole genome shotgun (WGS) entry which is preliminary data.</text>
</comment>
<evidence type="ECO:0000259" key="7">
    <source>
        <dbReference type="PROSITE" id="PS50113"/>
    </source>
</evidence>
<dbReference type="SUPFAM" id="SSF52172">
    <property type="entry name" value="CheY-like"/>
    <property type="match status" value="1"/>
</dbReference>
<feature type="modified residue" description="4-aspartylphosphate" evidence="4">
    <location>
        <position position="328"/>
    </location>
</feature>
<keyword evidence="9" id="KW-1185">Reference proteome</keyword>
<keyword evidence="8" id="KW-0418">Kinase</keyword>
<dbReference type="InterPro" id="IPR003594">
    <property type="entry name" value="HATPase_dom"/>
</dbReference>
<dbReference type="PRINTS" id="PR00344">
    <property type="entry name" value="BCTRLSENSOR"/>
</dbReference>
<dbReference type="EMBL" id="JACDUS010000010">
    <property type="protein sequence ID" value="MBA2882593.1"/>
    <property type="molecule type" value="Genomic_DNA"/>
</dbReference>
<keyword evidence="3 4" id="KW-0597">Phosphoprotein</keyword>